<dbReference type="VEuPathDB" id="TrichDB:TVAGG3_0276080"/>
<reference evidence="1" key="1">
    <citation type="submission" date="2006-10" db="EMBL/GenBank/DDBJ databases">
        <authorList>
            <person name="Amadeo P."/>
            <person name="Zhao Q."/>
            <person name="Wortman J."/>
            <person name="Fraser-Liggett C."/>
            <person name="Carlton J."/>
        </authorList>
    </citation>
    <scope>NUCLEOTIDE SEQUENCE</scope>
    <source>
        <strain evidence="1">G3</strain>
    </source>
</reference>
<dbReference type="InParanoid" id="A2DVN3"/>
<sequence>MESLDLTPALAFIKDPRNKIRLTRKDKATSDQLILIIRELLFIAFRSELDIESIQAFDILRIENPFIVESLSLSNFFIDYFTKFPVSDCYASRFCTLIENIITYFPKNADKSIPFFPSLVQYCDQYPIAMSLEKILGARMRCRVFHAYLHEKGFVFQLIKFAENDNLRNEVFGLLNILIQNSLFKNDCKSLEFLELVSDIYEDNTNQWRLLSNLVNEDNIETLSALIPAAINTVHRQEDFFYEYKVHAMNFILAATTVDSTCIFNIEPLVLTSLITEIFDKFYDNSNALHCAETGIFVLMNTKYTRKAFVKQVVPLIKQLVFNYKSVVQRSFIMHTLHTINSTKDRNPHIFDLFDFGEDIIKQIEDWSCLLANPYGQSNKSNDFVISAPSSESDHSHVTYPTLSISDFPQPQSVC</sequence>
<dbReference type="KEGG" id="tva:4773578"/>
<keyword evidence="2" id="KW-1185">Reference proteome</keyword>
<proteinExistence type="predicted"/>
<dbReference type="EMBL" id="DS113254">
    <property type="protein sequence ID" value="EAY15575.1"/>
    <property type="molecule type" value="Genomic_DNA"/>
</dbReference>
<evidence type="ECO:0008006" key="3">
    <source>
        <dbReference type="Google" id="ProtNLM"/>
    </source>
</evidence>
<evidence type="ECO:0000313" key="2">
    <source>
        <dbReference type="Proteomes" id="UP000001542"/>
    </source>
</evidence>
<protein>
    <recommendedName>
        <fullName evidence="3">Serine/threonine-protein phosphatase 4 regulatory subunit 3-like central domain-containing protein</fullName>
    </recommendedName>
</protein>
<accession>A2DVN3</accession>
<organism evidence="1 2">
    <name type="scientific">Trichomonas vaginalis (strain ATCC PRA-98 / G3)</name>
    <dbReference type="NCBI Taxonomy" id="412133"/>
    <lineage>
        <taxon>Eukaryota</taxon>
        <taxon>Metamonada</taxon>
        <taxon>Parabasalia</taxon>
        <taxon>Trichomonadida</taxon>
        <taxon>Trichomonadidae</taxon>
        <taxon>Trichomonas</taxon>
    </lineage>
</organism>
<reference evidence="1" key="2">
    <citation type="journal article" date="2007" name="Science">
        <title>Draft genome sequence of the sexually transmitted pathogen Trichomonas vaginalis.</title>
        <authorList>
            <person name="Carlton J.M."/>
            <person name="Hirt R.P."/>
            <person name="Silva J.C."/>
            <person name="Delcher A.L."/>
            <person name="Schatz M."/>
            <person name="Zhao Q."/>
            <person name="Wortman J.R."/>
            <person name="Bidwell S.L."/>
            <person name="Alsmark U.C.M."/>
            <person name="Besteiro S."/>
            <person name="Sicheritz-Ponten T."/>
            <person name="Noel C.J."/>
            <person name="Dacks J.B."/>
            <person name="Foster P.G."/>
            <person name="Simillion C."/>
            <person name="Van de Peer Y."/>
            <person name="Miranda-Saavedra D."/>
            <person name="Barton G.J."/>
            <person name="Westrop G.D."/>
            <person name="Mueller S."/>
            <person name="Dessi D."/>
            <person name="Fiori P.L."/>
            <person name="Ren Q."/>
            <person name="Paulsen I."/>
            <person name="Zhang H."/>
            <person name="Bastida-Corcuera F.D."/>
            <person name="Simoes-Barbosa A."/>
            <person name="Brown M.T."/>
            <person name="Hayes R.D."/>
            <person name="Mukherjee M."/>
            <person name="Okumura C.Y."/>
            <person name="Schneider R."/>
            <person name="Smith A.J."/>
            <person name="Vanacova S."/>
            <person name="Villalvazo M."/>
            <person name="Haas B.J."/>
            <person name="Pertea M."/>
            <person name="Feldblyum T.V."/>
            <person name="Utterback T.R."/>
            <person name="Shu C.L."/>
            <person name="Osoegawa K."/>
            <person name="de Jong P.J."/>
            <person name="Hrdy I."/>
            <person name="Horvathova L."/>
            <person name="Zubacova Z."/>
            <person name="Dolezal P."/>
            <person name="Malik S.B."/>
            <person name="Logsdon J.M. Jr."/>
            <person name="Henze K."/>
            <person name="Gupta A."/>
            <person name="Wang C.C."/>
            <person name="Dunne R.L."/>
            <person name="Upcroft J.A."/>
            <person name="Upcroft P."/>
            <person name="White O."/>
            <person name="Salzberg S.L."/>
            <person name="Tang P."/>
            <person name="Chiu C.-H."/>
            <person name="Lee Y.-S."/>
            <person name="Embley T.M."/>
            <person name="Coombs G.H."/>
            <person name="Mottram J.C."/>
            <person name="Tachezy J."/>
            <person name="Fraser-Liggett C.M."/>
            <person name="Johnson P.J."/>
        </authorList>
    </citation>
    <scope>NUCLEOTIDE SEQUENCE [LARGE SCALE GENOMIC DNA]</scope>
    <source>
        <strain evidence="1">G3</strain>
    </source>
</reference>
<name>A2DVN3_TRIV3</name>
<dbReference type="RefSeq" id="XP_001327798.1">
    <property type="nucleotide sequence ID" value="XM_001327763.1"/>
</dbReference>
<dbReference type="Proteomes" id="UP000001542">
    <property type="component" value="Unassembled WGS sequence"/>
</dbReference>
<evidence type="ECO:0000313" key="1">
    <source>
        <dbReference type="EMBL" id="EAY15575.1"/>
    </source>
</evidence>
<gene>
    <name evidence="1" type="ORF">TVAG_495940</name>
</gene>
<dbReference type="VEuPathDB" id="TrichDB:TVAG_495940"/>
<dbReference type="AlphaFoldDB" id="A2DVN3"/>